<feature type="compositionally biased region" description="Low complexity" evidence="8">
    <location>
        <begin position="150"/>
        <end position="162"/>
    </location>
</feature>
<dbReference type="PROSITE" id="PS50157">
    <property type="entry name" value="ZINC_FINGER_C2H2_2"/>
    <property type="match status" value="2"/>
</dbReference>
<gene>
    <name evidence="11" type="ORF">ABMA28_005644</name>
</gene>
<dbReference type="Proteomes" id="UP001549921">
    <property type="component" value="Unassembled WGS sequence"/>
</dbReference>
<dbReference type="SMART" id="SM00355">
    <property type="entry name" value="ZnF_C2H2"/>
    <property type="match status" value="5"/>
</dbReference>
<dbReference type="Pfam" id="PF00651">
    <property type="entry name" value="BTB"/>
    <property type="match status" value="1"/>
</dbReference>
<feature type="compositionally biased region" description="Polar residues" evidence="8">
    <location>
        <begin position="175"/>
        <end position="191"/>
    </location>
</feature>
<dbReference type="Gene3D" id="3.30.710.10">
    <property type="entry name" value="Potassium Channel Kv1.1, Chain A"/>
    <property type="match status" value="1"/>
</dbReference>
<evidence type="ECO:0000259" key="10">
    <source>
        <dbReference type="PROSITE" id="PS50157"/>
    </source>
</evidence>
<dbReference type="SUPFAM" id="SSF54695">
    <property type="entry name" value="POZ domain"/>
    <property type="match status" value="1"/>
</dbReference>
<dbReference type="InterPro" id="IPR013087">
    <property type="entry name" value="Znf_C2H2_type"/>
</dbReference>
<reference evidence="11 12" key="1">
    <citation type="submission" date="2024-06" db="EMBL/GenBank/DDBJ databases">
        <title>A chromosome-level genome assembly of beet webworm, Loxostege sticticalis.</title>
        <authorList>
            <person name="Zhang Y."/>
        </authorList>
    </citation>
    <scope>NUCLEOTIDE SEQUENCE [LARGE SCALE GENOMIC DNA]</scope>
    <source>
        <strain evidence="11">AQ028</strain>
        <tissue evidence="11">Male pupae</tissue>
    </source>
</reference>
<comment type="subcellular location">
    <subcellularLocation>
        <location evidence="1">Nucleus</location>
    </subcellularLocation>
</comment>
<accession>A0ABD0SMB1</accession>
<evidence type="ECO:0000256" key="4">
    <source>
        <dbReference type="ARBA" id="ARBA00022771"/>
    </source>
</evidence>
<evidence type="ECO:0008006" key="13">
    <source>
        <dbReference type="Google" id="ProtNLM"/>
    </source>
</evidence>
<keyword evidence="6" id="KW-0539">Nucleus</keyword>
<evidence type="ECO:0000256" key="3">
    <source>
        <dbReference type="ARBA" id="ARBA00022737"/>
    </source>
</evidence>
<feature type="domain" description="BTB" evidence="9">
    <location>
        <begin position="30"/>
        <end position="97"/>
    </location>
</feature>
<evidence type="ECO:0000256" key="7">
    <source>
        <dbReference type="PROSITE-ProRule" id="PRU00042"/>
    </source>
</evidence>
<dbReference type="InterPro" id="IPR011333">
    <property type="entry name" value="SKP1/BTB/POZ_sf"/>
</dbReference>
<keyword evidence="2" id="KW-0479">Metal-binding</keyword>
<feature type="compositionally biased region" description="Basic and acidic residues" evidence="8">
    <location>
        <begin position="1256"/>
        <end position="1272"/>
    </location>
</feature>
<dbReference type="PANTHER" id="PTHR24394">
    <property type="entry name" value="ZINC FINGER PROTEIN"/>
    <property type="match status" value="1"/>
</dbReference>
<name>A0ABD0SMB1_LOXSC</name>
<dbReference type="Gene3D" id="3.30.160.60">
    <property type="entry name" value="Classic Zinc Finger"/>
    <property type="match status" value="2"/>
</dbReference>
<keyword evidence="3" id="KW-0677">Repeat</keyword>
<evidence type="ECO:0000256" key="5">
    <source>
        <dbReference type="ARBA" id="ARBA00022833"/>
    </source>
</evidence>
<feature type="compositionally biased region" description="Basic and acidic residues" evidence="8">
    <location>
        <begin position="1338"/>
        <end position="1355"/>
    </location>
</feature>
<evidence type="ECO:0000313" key="12">
    <source>
        <dbReference type="Proteomes" id="UP001549921"/>
    </source>
</evidence>
<feature type="compositionally biased region" description="Polar residues" evidence="8">
    <location>
        <begin position="1280"/>
        <end position="1291"/>
    </location>
</feature>
<dbReference type="PANTHER" id="PTHR24394:SF38">
    <property type="entry name" value="CENTROSOME-ASSOCIATED ZINC FINGER PROTEIN CP190"/>
    <property type="match status" value="1"/>
</dbReference>
<feature type="region of interest" description="Disordered" evidence="8">
    <location>
        <begin position="1203"/>
        <end position="1226"/>
    </location>
</feature>
<feature type="region of interest" description="Disordered" evidence="8">
    <location>
        <begin position="1250"/>
        <end position="1370"/>
    </location>
</feature>
<evidence type="ECO:0000256" key="8">
    <source>
        <dbReference type="SAM" id="MobiDB-lite"/>
    </source>
</evidence>
<dbReference type="SMART" id="SM00225">
    <property type="entry name" value="BTB"/>
    <property type="match status" value="1"/>
</dbReference>
<evidence type="ECO:0000256" key="1">
    <source>
        <dbReference type="ARBA" id="ARBA00004123"/>
    </source>
</evidence>
<dbReference type="InterPro" id="IPR000210">
    <property type="entry name" value="BTB/POZ_dom"/>
</dbReference>
<dbReference type="PROSITE" id="PS50097">
    <property type="entry name" value="BTB"/>
    <property type="match status" value="1"/>
</dbReference>
<evidence type="ECO:0000259" key="9">
    <source>
        <dbReference type="PROSITE" id="PS50097"/>
    </source>
</evidence>
<proteinExistence type="predicted"/>
<dbReference type="EMBL" id="JBEDNZ010000018">
    <property type="protein sequence ID" value="KAL0820995.1"/>
    <property type="molecule type" value="Genomic_DNA"/>
</dbReference>
<sequence>MSDVKQVKVDNWGIYFLQRLKHFFNRTDYCDLTLQFQDNAQLKVHRLVLNACTEYFEILERTCEMYEDCLVMPDDLQADVVVPIVNFMYTGQLEFRMEALDKLYHTSQVMNMPVLSKLLEAHRGSNVKERASFRPKAPKPTEGSKHSHNSPVSISQSFSPSSAKRSYTKAFENSKPLTKSLDVNKSMTNKTIPPPKKKVPNTNSEVLFKDVKYHHPQNKQTQKKPYRDPSPIPLDSALYNKKLVLGDPRPTRYELPEELDTDNVFDNSFSNISYTSKPLMVHPETTKQYSKKKHSMFNEPSSSKKAFANSTVDIVECKKISKNDNIFEDDVSNSISNDDLYGTAYLSVKDESLKDTNQLFDQMLDNNEGTKVTIESKDKQASNLDHAKIISEVLKKYPHLVKSNKNIKLKILNTPAKTKKTRPTTNLPIEILPKQEVLPSYTYETDVLDSKEAAKLIAMGAENTKGPWICLICGTPGRALNFTSYYNFRRHLVEVHQEKPVSTICEYCGLKSHKRNYLLHHIYTKHGVPPPPQYHFPKCNMCDYIALTEGFLVKHKLTHTDERKGLRCGVCFDVFGSSSLLTKHIQNVHTQSSGPIKTHMQCNYCMKVFMRDNNYYAHLKTSHKEQAIKDGVIPDSDEENEKLEERTREVKPDIKYELPIEHNFEDVEMQYQIQRRNDSHITHAHVTKKPKVSNPNQKILNPGFSIPIKQANHTQKVNVMSDDNNEFLHDDKSPPGHEDSVVVINDNEYIMKDNQLIPRKSTMKSSQYIISDYIEEEPEQSLHNLDTATPTTTMEFTDLHPAEIIQQPKMVLKKSANISQPIQIVVSNEEEYKALIASNHSIIFDDSDPNKTLTVLTAAQNPTLNTTAIDLDNNQSNDMMIIQDDYPLNVSEAVSTDNSKYVVVYSHAMEHDDPNKQYQIITSQELGAQYVQTSAVLTQNFETITSTTPVVSANVIDAQMEETWPQNDPQNTENQALIHHTSESELHNENVHTTMTQEDITPNLSELPEVQLSKNIVESEQQRQENVEQQNNLNSEALPDIPETIQAIPETIEEDQLNHTTESMDIETTDMPLESVSEKVSTHIEESELVPEHEITYHNDTHIENVDTMQDAQPAVQLPMEDQSTDEIIEESNSVPETDNTDSVEPTLNIVEDVPTSEENTVTEETMVNNDNIAPVVEAKKQIQNLTSEWSEDEYDTILEESVEHEDVPKNVSENENPATEEPELEESIENITQEVQKQIVDHDNIPMMATEEEQSLEKEATNLNEDNHHSEVVMGTVNVEATQEKISSLLNDWEDNDSQEENSANENNDEQPVVSEPADPNGPETSEAADTNGSKSLVHEDVSKDDPKKDDKIKSLVSDWDDDDEENKE</sequence>
<dbReference type="InterPro" id="IPR036236">
    <property type="entry name" value="Znf_C2H2_sf"/>
</dbReference>
<feature type="compositionally biased region" description="Basic residues" evidence="8">
    <location>
        <begin position="214"/>
        <end position="224"/>
    </location>
</feature>
<feature type="domain" description="C2H2-type" evidence="10">
    <location>
        <begin position="600"/>
        <end position="628"/>
    </location>
</feature>
<organism evidence="11 12">
    <name type="scientific">Loxostege sticticalis</name>
    <name type="common">Beet webworm moth</name>
    <dbReference type="NCBI Taxonomy" id="481309"/>
    <lineage>
        <taxon>Eukaryota</taxon>
        <taxon>Metazoa</taxon>
        <taxon>Ecdysozoa</taxon>
        <taxon>Arthropoda</taxon>
        <taxon>Hexapoda</taxon>
        <taxon>Insecta</taxon>
        <taxon>Pterygota</taxon>
        <taxon>Neoptera</taxon>
        <taxon>Endopterygota</taxon>
        <taxon>Lepidoptera</taxon>
        <taxon>Glossata</taxon>
        <taxon>Ditrysia</taxon>
        <taxon>Pyraloidea</taxon>
        <taxon>Crambidae</taxon>
        <taxon>Pyraustinae</taxon>
        <taxon>Loxostege</taxon>
    </lineage>
</organism>
<feature type="compositionally biased region" description="Acidic residues" evidence="8">
    <location>
        <begin position="1360"/>
        <end position="1370"/>
    </location>
</feature>
<dbReference type="PROSITE" id="PS00028">
    <property type="entry name" value="ZINC_FINGER_C2H2_1"/>
    <property type="match status" value="2"/>
</dbReference>
<feature type="region of interest" description="Disordered" evidence="8">
    <location>
        <begin position="126"/>
        <end position="233"/>
    </location>
</feature>
<keyword evidence="4 7" id="KW-0863">Zinc-finger</keyword>
<dbReference type="SUPFAM" id="SSF57667">
    <property type="entry name" value="beta-beta-alpha zinc fingers"/>
    <property type="match status" value="1"/>
</dbReference>
<dbReference type="GO" id="GO:0005634">
    <property type="term" value="C:nucleus"/>
    <property type="evidence" value="ECO:0007669"/>
    <property type="project" value="UniProtKB-SubCell"/>
</dbReference>
<dbReference type="GO" id="GO:0008270">
    <property type="term" value="F:zinc ion binding"/>
    <property type="evidence" value="ECO:0007669"/>
    <property type="project" value="UniProtKB-KW"/>
</dbReference>
<evidence type="ECO:0000256" key="2">
    <source>
        <dbReference type="ARBA" id="ARBA00022723"/>
    </source>
</evidence>
<evidence type="ECO:0000256" key="6">
    <source>
        <dbReference type="ARBA" id="ARBA00023242"/>
    </source>
</evidence>
<comment type="caution">
    <text evidence="11">The sequence shown here is derived from an EMBL/GenBank/DDBJ whole genome shotgun (WGS) entry which is preliminary data.</text>
</comment>
<keyword evidence="5" id="KW-0862">Zinc</keyword>
<evidence type="ECO:0000313" key="11">
    <source>
        <dbReference type="EMBL" id="KAL0820995.1"/>
    </source>
</evidence>
<feature type="domain" description="C2H2-type" evidence="10">
    <location>
        <begin position="566"/>
        <end position="594"/>
    </location>
</feature>
<protein>
    <recommendedName>
        <fullName evidence="13">Centrosome-associated zinc finger protein CP190</fullName>
    </recommendedName>
</protein>